<sequence length="350" mass="39235">MLTTASLTPKGITSFQDCIDQSCVACTNVGMLSELESIFGSTGVIFETLTGGTGGWSDVPEQLESGQCDIGLMDTTSFQISRADGFKELCDWRFIGEALFWIPLGMPVTNDIAPGLNYWLRDIVNDGTYEDIFDGYIPSLSSACDPFMDSDATSVMAKPLDLHPLYLPSIFCVILAFFALLIDLHENGWQSFKDICTMRFGMHGQCRGYESSRRMKSVNDTDMEMKSRTLTKIEDKEIDAVNKPDKLREAVKDFDETDMPKYLLALHSQILLSCEKEKEGEVRDSSNHSLSNKESGLKMPKIRSVTKPDCNLYLDLAFQAAHEGNESKYDMYLKLAKFVGYKPEDEVFSM</sequence>
<reference evidence="1" key="1">
    <citation type="submission" date="2021-01" db="EMBL/GenBank/DDBJ databases">
        <authorList>
            <person name="Corre E."/>
            <person name="Pelletier E."/>
            <person name="Niang G."/>
            <person name="Scheremetjew M."/>
            <person name="Finn R."/>
            <person name="Kale V."/>
            <person name="Holt S."/>
            <person name="Cochrane G."/>
            <person name="Meng A."/>
            <person name="Brown T."/>
            <person name="Cohen L."/>
        </authorList>
    </citation>
    <scope>NUCLEOTIDE SEQUENCE</scope>
    <source>
        <strain evidence="1">CCMP1381</strain>
    </source>
</reference>
<accession>A0A7S2DMZ5</accession>
<organism evidence="1">
    <name type="scientific">Octactis speculum</name>
    <dbReference type="NCBI Taxonomy" id="3111310"/>
    <lineage>
        <taxon>Eukaryota</taxon>
        <taxon>Sar</taxon>
        <taxon>Stramenopiles</taxon>
        <taxon>Ochrophyta</taxon>
        <taxon>Dictyochophyceae</taxon>
        <taxon>Dictyochales</taxon>
        <taxon>Dictyochaceae</taxon>
        <taxon>Octactis</taxon>
    </lineage>
</organism>
<name>A0A7S2DMZ5_9STRA</name>
<dbReference type="EMBL" id="HBGS01046230">
    <property type="protein sequence ID" value="CAD9459343.1"/>
    <property type="molecule type" value="Transcribed_RNA"/>
</dbReference>
<protein>
    <submittedName>
        <fullName evidence="1">Uncharacterized protein</fullName>
    </submittedName>
</protein>
<dbReference type="AlphaFoldDB" id="A0A7S2DMZ5"/>
<dbReference type="SUPFAM" id="SSF53850">
    <property type="entry name" value="Periplasmic binding protein-like II"/>
    <property type="match status" value="1"/>
</dbReference>
<evidence type="ECO:0000313" key="1">
    <source>
        <dbReference type="EMBL" id="CAD9459343.1"/>
    </source>
</evidence>
<gene>
    <name evidence="1" type="ORF">DSPE1174_LOCUS23950</name>
</gene>
<proteinExistence type="predicted"/>